<feature type="transmembrane region" description="Helical" evidence="10">
    <location>
        <begin position="905"/>
        <end position="925"/>
    </location>
</feature>
<dbReference type="PANTHER" id="PTHR21137:SF35">
    <property type="entry name" value="ODORANT RECEPTOR 19A-RELATED"/>
    <property type="match status" value="1"/>
</dbReference>
<feature type="transmembrane region" description="Helical" evidence="10">
    <location>
        <begin position="305"/>
        <end position="324"/>
    </location>
</feature>
<dbReference type="PANTHER" id="PTHR21137">
    <property type="entry name" value="ODORANT RECEPTOR"/>
    <property type="match status" value="1"/>
</dbReference>
<evidence type="ECO:0000256" key="9">
    <source>
        <dbReference type="ARBA" id="ARBA00023224"/>
    </source>
</evidence>
<keyword evidence="8 11" id="KW-0675">Receptor</keyword>
<evidence type="ECO:0000256" key="3">
    <source>
        <dbReference type="ARBA" id="ARBA00022606"/>
    </source>
</evidence>
<dbReference type="GO" id="GO:0007165">
    <property type="term" value="P:signal transduction"/>
    <property type="evidence" value="ECO:0007669"/>
    <property type="project" value="UniProtKB-KW"/>
</dbReference>
<evidence type="ECO:0000256" key="7">
    <source>
        <dbReference type="ARBA" id="ARBA00023136"/>
    </source>
</evidence>
<gene>
    <name evidence="11" type="ORF">WH47_08612</name>
</gene>
<feature type="transmembrane region" description="Helical" evidence="10">
    <location>
        <begin position="728"/>
        <end position="749"/>
    </location>
</feature>
<feature type="transmembrane region" description="Helical" evidence="10">
    <location>
        <begin position="493"/>
        <end position="513"/>
    </location>
</feature>
<dbReference type="GO" id="GO:0005886">
    <property type="term" value="C:plasma membrane"/>
    <property type="evidence" value="ECO:0007669"/>
    <property type="project" value="UniProtKB-SubCell"/>
</dbReference>
<feature type="transmembrane region" description="Helical" evidence="10">
    <location>
        <begin position="848"/>
        <end position="869"/>
    </location>
</feature>
<feature type="transmembrane region" description="Helical" evidence="10">
    <location>
        <begin position="1061"/>
        <end position="1081"/>
    </location>
</feature>
<keyword evidence="4 10" id="KW-0812">Transmembrane</keyword>
<evidence type="ECO:0000256" key="2">
    <source>
        <dbReference type="ARBA" id="ARBA00022475"/>
    </source>
</evidence>
<keyword evidence="9" id="KW-0807">Transducer</keyword>
<feature type="transmembrane region" description="Helical" evidence="10">
    <location>
        <begin position="274"/>
        <end position="293"/>
    </location>
</feature>
<evidence type="ECO:0000313" key="11">
    <source>
        <dbReference type="EMBL" id="KOC60415.1"/>
    </source>
</evidence>
<organism evidence="11 12">
    <name type="scientific">Habropoda laboriosa</name>
    <dbReference type="NCBI Taxonomy" id="597456"/>
    <lineage>
        <taxon>Eukaryota</taxon>
        <taxon>Metazoa</taxon>
        <taxon>Ecdysozoa</taxon>
        <taxon>Arthropoda</taxon>
        <taxon>Hexapoda</taxon>
        <taxon>Insecta</taxon>
        <taxon>Pterygota</taxon>
        <taxon>Neoptera</taxon>
        <taxon>Endopterygota</taxon>
        <taxon>Hymenoptera</taxon>
        <taxon>Apocrita</taxon>
        <taxon>Aculeata</taxon>
        <taxon>Apoidea</taxon>
        <taxon>Anthophila</taxon>
        <taxon>Apidae</taxon>
        <taxon>Habropoda</taxon>
    </lineage>
</organism>
<keyword evidence="12" id="KW-1185">Reference proteome</keyword>
<evidence type="ECO:0000256" key="8">
    <source>
        <dbReference type="ARBA" id="ARBA00023170"/>
    </source>
</evidence>
<feature type="transmembrane region" description="Helical" evidence="10">
    <location>
        <begin position="945"/>
        <end position="962"/>
    </location>
</feature>
<keyword evidence="6 10" id="KW-1133">Transmembrane helix</keyword>
<accession>A0A0L7QP63</accession>
<comment type="subcellular location">
    <subcellularLocation>
        <location evidence="1">Cell membrane</location>
        <topology evidence="1">Multi-pass membrane protein</topology>
    </subcellularLocation>
</comment>
<dbReference type="STRING" id="597456.A0A0L7QP63"/>
<keyword evidence="2" id="KW-1003">Cell membrane</keyword>
<evidence type="ECO:0000256" key="1">
    <source>
        <dbReference type="ARBA" id="ARBA00004651"/>
    </source>
</evidence>
<keyword evidence="7 10" id="KW-0472">Membrane</keyword>
<dbReference type="GO" id="GO:0004984">
    <property type="term" value="F:olfactory receptor activity"/>
    <property type="evidence" value="ECO:0007669"/>
    <property type="project" value="InterPro"/>
</dbReference>
<feature type="transmembrane region" description="Helical" evidence="10">
    <location>
        <begin position="1206"/>
        <end position="1227"/>
    </location>
</feature>
<keyword evidence="5" id="KW-0552">Olfaction</keyword>
<evidence type="ECO:0000313" key="12">
    <source>
        <dbReference type="Proteomes" id="UP000053825"/>
    </source>
</evidence>
<evidence type="ECO:0000256" key="6">
    <source>
        <dbReference type="ARBA" id="ARBA00022989"/>
    </source>
</evidence>
<protein>
    <submittedName>
        <fullName evidence="11">Putative odorant receptor 13a</fullName>
    </submittedName>
</protein>
<feature type="transmembrane region" description="Helical" evidence="10">
    <location>
        <begin position="761"/>
        <end position="780"/>
    </location>
</feature>
<dbReference type="Pfam" id="PF02949">
    <property type="entry name" value="7tm_6"/>
    <property type="match status" value="4"/>
</dbReference>
<dbReference type="InterPro" id="IPR004117">
    <property type="entry name" value="7tm6_olfct_rcpt"/>
</dbReference>
<name>A0A0L7QP63_9HYME</name>
<feature type="transmembrane region" description="Helical" evidence="10">
    <location>
        <begin position="434"/>
        <end position="457"/>
    </location>
</feature>
<evidence type="ECO:0000256" key="10">
    <source>
        <dbReference type="SAM" id="Phobius"/>
    </source>
</evidence>
<dbReference type="Proteomes" id="UP000053825">
    <property type="component" value="Unassembled WGS sequence"/>
</dbReference>
<feature type="transmembrane region" description="Helical" evidence="10">
    <location>
        <begin position="641"/>
        <end position="665"/>
    </location>
</feature>
<proteinExistence type="predicted"/>
<dbReference type="GO" id="GO:0005549">
    <property type="term" value="F:odorant binding"/>
    <property type="evidence" value="ECO:0007669"/>
    <property type="project" value="InterPro"/>
</dbReference>
<feature type="transmembrane region" description="Helical" evidence="10">
    <location>
        <begin position="1117"/>
        <end position="1146"/>
    </location>
</feature>
<keyword evidence="3" id="KW-0716">Sensory transduction</keyword>
<dbReference type="EMBL" id="KQ414828">
    <property type="protein sequence ID" value="KOC60415.1"/>
    <property type="molecule type" value="Genomic_DNA"/>
</dbReference>
<feature type="transmembrane region" description="Helical" evidence="10">
    <location>
        <begin position="974"/>
        <end position="992"/>
    </location>
</feature>
<reference evidence="11 12" key="1">
    <citation type="submission" date="2015-07" db="EMBL/GenBank/DDBJ databases">
        <title>The genome of Habropoda laboriosa.</title>
        <authorList>
            <person name="Pan H."/>
            <person name="Kapheim K."/>
        </authorList>
    </citation>
    <scope>NUCLEOTIDE SEQUENCE [LARGE SCALE GENOMIC DNA]</scope>
    <source>
        <strain evidence="11">0110345459</strain>
    </source>
</reference>
<evidence type="ECO:0000256" key="5">
    <source>
        <dbReference type="ARBA" id="ARBA00022725"/>
    </source>
</evidence>
<feature type="transmembrane region" description="Helical" evidence="10">
    <location>
        <begin position="125"/>
        <end position="145"/>
    </location>
</feature>
<feature type="transmembrane region" description="Helical" evidence="10">
    <location>
        <begin position="402"/>
        <end position="422"/>
    </location>
</feature>
<dbReference type="OrthoDB" id="8185860at2759"/>
<evidence type="ECO:0000256" key="4">
    <source>
        <dbReference type="ARBA" id="ARBA00022692"/>
    </source>
</evidence>
<feature type="transmembrane region" description="Helical" evidence="10">
    <location>
        <begin position="38"/>
        <end position="55"/>
    </location>
</feature>
<feature type="transmembrane region" description="Helical" evidence="10">
    <location>
        <begin position="67"/>
        <end position="89"/>
    </location>
</feature>
<feature type="transmembrane region" description="Helical" evidence="10">
    <location>
        <begin position="1004"/>
        <end position="1025"/>
    </location>
</feature>
<sequence length="1345" mass="156859">MQTEKDSDISINLSKFFLRNVGLWRAENHAENRKRKALVAYTIWNMFLAIVVETRDMYFTWFYKGDILYVSTNLLSVILTTIKLTVVLIHKVEFMSLIDYMYEHFWNVDYDLHEKRIMDNCKKTCIIFTSSVTTIGICAIISYIATPFIMHSQSNKSERAFLFDMWLNLPLTVSPYYEGMLAVQISGLYFTGICYFCFDNIFCIMSVHLSGQFRILQYRLTKLSDVQYQISEKNMESVLEDCTRRSYEKFKSYVRQHQTLIDYYEKLEHVYTKIILGQVLLFSVLICLFGYQILLANTSLARRSIFMFLICGAMVLLFMFTYSCNMVIEQSDNIAFAAYSALWTGMPMNKTGKKLRHDLIMVIGRSRRVCCLTANGFFPVSLETYTTIVGLWMASNRFEQRVRNITLCYTLIAILFALWIQMTDLYYSWGDFGACLYTACNILSLTIPFLKILVLLAHKNDFFHLILHLQREFLHADYDDYEKKILLGCQRQCTFFVCFFTLFTKGTVISYIVNPLIANIGKNESERILPFNMWVNLPLSMTPYYEITFSLQVLSLYHIGVSYFCFDNFLCIMNLHAATQFRVLQYRMANMTDLKDKERKERNMKTSVSSACFATECYNVLKDYIRQHQNLIAYCNKLEKVFNIIVLGQLLMFSMLICLDGFQILMVANLGKNESDREHIYDMWLDLPLSVTPYYEITYIIQKCYIKFKNCIQQHQALIEFCATLEEVFTVIVLGQVLMSSILICFIGYQVLLIKLSFESRVAFACFLMMGMSQLWMFTYSCDCITTESLNIAESVYAGPWINLPMDKFGKLLRKELQMLILRARRPSALTACGFFSISLETFTKVCMYMAGNGLAMVLDIIKIFTLVVHKKKFLGLIEYMQKNFWHLNYDQYENSVLAQAKRMCIYFVCVLSFFSQSSVLSYIIRPLVYHFACFSMSLKYRQDVSFRLANFFLYVVGFWFAANRIEEWFRNAAILYTIVTVFFVMWLQLRGLYFSWGNFEVCMYMACNSIALVLDIIKIFVLVVRKKKFLGLIEYMQKNFFHLNYDQDENSIIAHAKRTCIYFVCVFSFCSQSTVFSYIIRPFVSNLGKNESDREHIYDMWLDLPLSVTPYYEITYIIQALSVYQVGVCYLCFDNIFFIMCLHVAGQFRILQYRIANVSGLSEIVKSNDNTSTAELYSEKCYIKFKNCIQQHQALIEFCEILEEVFTVIVLGQVLMFSIIICFAGYEVLLITLPFESRVAFTCFLITGVSQLWMFTYSCNCITTESLNIAESVYAGPWINLPMDKFGKLLRKDLQVLILRARRPSALTACGFFSITLETFTKIMSTSMSYFTLLKQSAEDTVNS</sequence>